<reference evidence="3 4" key="1">
    <citation type="journal article" date="2015" name="PLoS ONE">
        <title>Rice-Infecting Pseudomonas Genomes Are Highly Accessorized and Harbor Multiple Putative Virulence Mechanisms to Cause Sheath Brown Rot.</title>
        <authorList>
            <person name="Quibod I.L."/>
            <person name="Grande G."/>
            <person name="Oreiro E.G."/>
            <person name="Borja F.N."/>
            <person name="Dossa G.S."/>
            <person name="Mauleon R."/>
            <person name="Cruz C.V."/>
            <person name="Oliva R."/>
        </authorList>
    </citation>
    <scope>NUCLEOTIDE SEQUENCE [LARGE SCALE GENOMIC DNA]</scope>
    <source>
        <strain evidence="3 4">IRRI 6609</strain>
    </source>
</reference>
<feature type="transmembrane region" description="Helical" evidence="1">
    <location>
        <begin position="154"/>
        <end position="175"/>
    </location>
</feature>
<protein>
    <recommendedName>
        <fullName evidence="2">ABM domain-containing protein</fullName>
    </recommendedName>
</protein>
<dbReference type="RefSeq" id="WP_054061521.1">
    <property type="nucleotide sequence ID" value="NZ_JSYZ01000026.1"/>
</dbReference>
<dbReference type="SUPFAM" id="SSF54909">
    <property type="entry name" value="Dimeric alpha+beta barrel"/>
    <property type="match status" value="1"/>
</dbReference>
<comment type="caution">
    <text evidence="3">The sequence shown here is derived from an EMBL/GenBank/DDBJ whole genome shotgun (WGS) entry which is preliminary data.</text>
</comment>
<dbReference type="OrthoDB" id="1494254at2"/>
<evidence type="ECO:0000313" key="4">
    <source>
        <dbReference type="Proteomes" id="UP000037931"/>
    </source>
</evidence>
<accession>A0A0M9GCL2</accession>
<dbReference type="Gene3D" id="3.30.70.100">
    <property type="match status" value="1"/>
</dbReference>
<keyword evidence="1" id="KW-1133">Transmembrane helix</keyword>
<dbReference type="EMBL" id="JSYZ01000026">
    <property type="protein sequence ID" value="KPA87748.1"/>
    <property type="molecule type" value="Genomic_DNA"/>
</dbReference>
<keyword evidence="1" id="KW-0812">Transmembrane</keyword>
<keyword evidence="1" id="KW-0472">Membrane</keyword>
<dbReference type="InterPro" id="IPR011008">
    <property type="entry name" value="Dimeric_a/b-barrel"/>
</dbReference>
<evidence type="ECO:0000313" key="3">
    <source>
        <dbReference type="EMBL" id="KPA87748.1"/>
    </source>
</evidence>
<organism evidence="3 4">
    <name type="scientific">Pseudomonas asplenii</name>
    <dbReference type="NCBI Taxonomy" id="53407"/>
    <lineage>
        <taxon>Bacteria</taxon>
        <taxon>Pseudomonadati</taxon>
        <taxon>Pseudomonadota</taxon>
        <taxon>Gammaproteobacteria</taxon>
        <taxon>Pseudomonadales</taxon>
        <taxon>Pseudomonadaceae</taxon>
        <taxon>Pseudomonas</taxon>
    </lineage>
</organism>
<evidence type="ECO:0000259" key="2">
    <source>
        <dbReference type="PROSITE" id="PS51725"/>
    </source>
</evidence>
<dbReference type="PROSITE" id="PS51725">
    <property type="entry name" value="ABM"/>
    <property type="match status" value="1"/>
</dbReference>
<proteinExistence type="predicted"/>
<keyword evidence="4" id="KW-1185">Reference proteome</keyword>
<dbReference type="PANTHER" id="PTHR40057:SF1">
    <property type="entry name" value="SLR1162 PROTEIN"/>
    <property type="match status" value="1"/>
</dbReference>
<dbReference type="Proteomes" id="UP000037931">
    <property type="component" value="Unassembled WGS sequence"/>
</dbReference>
<dbReference type="InterPro" id="IPR038762">
    <property type="entry name" value="ABM_predict"/>
</dbReference>
<name>A0A0M9GCL2_9PSED</name>
<dbReference type="PATRIC" id="fig|50340.43.peg.3418"/>
<dbReference type="AlphaFoldDB" id="A0A0M9GCL2"/>
<feature type="domain" description="ABM" evidence="2">
    <location>
        <begin position="10"/>
        <end position="99"/>
    </location>
</feature>
<dbReference type="Pfam" id="PF03992">
    <property type="entry name" value="ABM"/>
    <property type="match status" value="1"/>
</dbReference>
<gene>
    <name evidence="3" type="ORF">PF66_05701</name>
</gene>
<feature type="transmembrane region" description="Helical" evidence="1">
    <location>
        <begin position="124"/>
        <end position="142"/>
    </location>
</feature>
<evidence type="ECO:0000256" key="1">
    <source>
        <dbReference type="SAM" id="Phobius"/>
    </source>
</evidence>
<dbReference type="InterPro" id="IPR007138">
    <property type="entry name" value="ABM_dom"/>
</dbReference>
<sequence>MNIELSDGVVTLLVRHRVKQGGDQAYEAWLRQIVAKARTYPGHLGIDVVRGHSGGLALFTSVLRFASTEQLQVWLDSDDRRELVDQARPLLADGDQTEINADREFWFTPVQVDAPTPPPRWKQACVTFLVILPLTFLVPLLWKPLFALWPWLGGYVPANVVITLTIVLLVVYVFMPRVTRLFSRWLQPRQDTVPAPAHGETRR</sequence>
<dbReference type="PANTHER" id="PTHR40057">
    <property type="entry name" value="SLR1162 PROTEIN"/>
    <property type="match status" value="1"/>
</dbReference>